<dbReference type="KEGG" id="mcad:Pan265_08780"/>
<proteinExistence type="predicted"/>
<dbReference type="EMBL" id="CP036280">
    <property type="protein sequence ID" value="QDU71033.1"/>
    <property type="molecule type" value="Genomic_DNA"/>
</dbReference>
<dbReference type="RefSeq" id="WP_145445174.1">
    <property type="nucleotide sequence ID" value="NZ_CP036280.1"/>
</dbReference>
<evidence type="ECO:0000313" key="2">
    <source>
        <dbReference type="Proteomes" id="UP000320386"/>
    </source>
</evidence>
<dbReference type="OrthoDB" id="289689at2"/>
<protein>
    <submittedName>
        <fullName evidence="1">Uncharacterized protein</fullName>
    </submittedName>
</protein>
<gene>
    <name evidence="1" type="ORF">Pan265_08780</name>
</gene>
<organism evidence="1 2">
    <name type="scientific">Mucisphaera calidilacus</name>
    <dbReference type="NCBI Taxonomy" id="2527982"/>
    <lineage>
        <taxon>Bacteria</taxon>
        <taxon>Pseudomonadati</taxon>
        <taxon>Planctomycetota</taxon>
        <taxon>Phycisphaerae</taxon>
        <taxon>Phycisphaerales</taxon>
        <taxon>Phycisphaeraceae</taxon>
        <taxon>Mucisphaera</taxon>
    </lineage>
</organism>
<accession>A0A518BVM1</accession>
<sequence>MPITCTENADSRVVTENQSAELTYTLVGSDDPLAAMTLLKTTAPESYQGLPRQNPTLEPVYIDQTNPDRCIWLGTVTYAVNSAGGASSPSTGSSSFSFDTGGGTQHITQSLGTTASYAASGTAPNFRGAIGVTHDSVEGVDILVPVYNFSETHYLPDTQVTSSYKGVLFNLTGKVNSGSFRGLAAGECLLLGASGTQRSDGASWEITFKFAGSPNRTGMSVGAMTGISKKGWEYLWVRYGDVEDAYSSTLVKQPVAAYVEKVYEQGDFAQLGIGTT</sequence>
<evidence type="ECO:0000313" key="1">
    <source>
        <dbReference type="EMBL" id="QDU71033.1"/>
    </source>
</evidence>
<keyword evidence="2" id="KW-1185">Reference proteome</keyword>
<dbReference type="Proteomes" id="UP000320386">
    <property type="component" value="Chromosome"/>
</dbReference>
<dbReference type="AlphaFoldDB" id="A0A518BVM1"/>
<reference evidence="1 2" key="1">
    <citation type="submission" date="2019-02" db="EMBL/GenBank/DDBJ databases">
        <title>Deep-cultivation of Planctomycetes and their phenomic and genomic characterization uncovers novel biology.</title>
        <authorList>
            <person name="Wiegand S."/>
            <person name="Jogler M."/>
            <person name="Boedeker C."/>
            <person name="Pinto D."/>
            <person name="Vollmers J."/>
            <person name="Rivas-Marin E."/>
            <person name="Kohn T."/>
            <person name="Peeters S.H."/>
            <person name="Heuer A."/>
            <person name="Rast P."/>
            <person name="Oberbeckmann S."/>
            <person name="Bunk B."/>
            <person name="Jeske O."/>
            <person name="Meyerdierks A."/>
            <person name="Storesund J.E."/>
            <person name="Kallscheuer N."/>
            <person name="Luecker S."/>
            <person name="Lage O.M."/>
            <person name="Pohl T."/>
            <person name="Merkel B.J."/>
            <person name="Hornburger P."/>
            <person name="Mueller R.-W."/>
            <person name="Bruemmer F."/>
            <person name="Labrenz M."/>
            <person name="Spormann A.M."/>
            <person name="Op den Camp H."/>
            <person name="Overmann J."/>
            <person name="Amann R."/>
            <person name="Jetten M.S.M."/>
            <person name="Mascher T."/>
            <person name="Medema M.H."/>
            <person name="Devos D.P."/>
            <person name="Kaster A.-K."/>
            <person name="Ovreas L."/>
            <person name="Rohde M."/>
            <person name="Galperin M.Y."/>
            <person name="Jogler C."/>
        </authorList>
    </citation>
    <scope>NUCLEOTIDE SEQUENCE [LARGE SCALE GENOMIC DNA]</scope>
    <source>
        <strain evidence="1 2">Pan265</strain>
    </source>
</reference>
<name>A0A518BVM1_9BACT</name>